<organism evidence="1 2">
    <name type="scientific">Stegodyphus mimosarum</name>
    <name type="common">African social velvet spider</name>
    <dbReference type="NCBI Taxonomy" id="407821"/>
    <lineage>
        <taxon>Eukaryota</taxon>
        <taxon>Metazoa</taxon>
        <taxon>Ecdysozoa</taxon>
        <taxon>Arthropoda</taxon>
        <taxon>Chelicerata</taxon>
        <taxon>Arachnida</taxon>
        <taxon>Araneae</taxon>
        <taxon>Araneomorphae</taxon>
        <taxon>Entelegynae</taxon>
        <taxon>Eresoidea</taxon>
        <taxon>Eresidae</taxon>
        <taxon>Stegodyphus</taxon>
    </lineage>
</organism>
<feature type="non-terminal residue" evidence="1">
    <location>
        <position position="78"/>
    </location>
</feature>
<dbReference type="Proteomes" id="UP000054359">
    <property type="component" value="Unassembled WGS sequence"/>
</dbReference>
<gene>
    <name evidence="1" type="ORF">X975_05454</name>
</gene>
<dbReference type="EMBL" id="KK119250">
    <property type="protein sequence ID" value="KFM75182.1"/>
    <property type="molecule type" value="Genomic_DNA"/>
</dbReference>
<sequence>MHYIWKEYDFLYNGYIFLSCNYSNLQKTFWFCTNTGFRLNFDRHIFMDVHRTKVGFSKLKYSSNNRTSLDFRLSSDCF</sequence>
<name>A0A087UCU3_STEMI</name>
<dbReference type="PROSITE" id="PS51257">
    <property type="entry name" value="PROKAR_LIPOPROTEIN"/>
    <property type="match status" value="1"/>
</dbReference>
<keyword evidence="2" id="KW-1185">Reference proteome</keyword>
<proteinExistence type="predicted"/>
<accession>A0A087UCU3</accession>
<reference evidence="1 2" key="1">
    <citation type="submission" date="2013-11" db="EMBL/GenBank/DDBJ databases">
        <title>Genome sequencing of Stegodyphus mimosarum.</title>
        <authorList>
            <person name="Bechsgaard J."/>
        </authorList>
    </citation>
    <scope>NUCLEOTIDE SEQUENCE [LARGE SCALE GENOMIC DNA]</scope>
</reference>
<evidence type="ECO:0000313" key="2">
    <source>
        <dbReference type="Proteomes" id="UP000054359"/>
    </source>
</evidence>
<dbReference type="AlphaFoldDB" id="A0A087UCU3"/>
<evidence type="ECO:0000313" key="1">
    <source>
        <dbReference type="EMBL" id="KFM75182.1"/>
    </source>
</evidence>
<protein>
    <submittedName>
        <fullName evidence="1">Uncharacterized protein</fullName>
    </submittedName>
</protein>